<dbReference type="GO" id="GO:0005436">
    <property type="term" value="F:sodium:phosphate symporter activity"/>
    <property type="evidence" value="ECO:0007669"/>
    <property type="project" value="InterPro"/>
</dbReference>
<feature type="transmembrane region" description="Helical" evidence="8">
    <location>
        <begin position="669"/>
        <end position="687"/>
    </location>
</feature>
<feature type="transmembrane region" description="Helical" evidence="8">
    <location>
        <begin position="442"/>
        <end position="462"/>
    </location>
</feature>
<dbReference type="GO" id="GO:0044341">
    <property type="term" value="P:sodium-dependent phosphate transport"/>
    <property type="evidence" value="ECO:0007669"/>
    <property type="project" value="InterPro"/>
</dbReference>
<feature type="transmembrane region" description="Helical" evidence="8">
    <location>
        <begin position="135"/>
        <end position="160"/>
    </location>
</feature>
<dbReference type="PANTHER" id="PTHR10010:SF46">
    <property type="entry name" value="SODIUM-DEPENDENT PHOSPHATE TRANSPORT PROTEIN 2B"/>
    <property type="match status" value="1"/>
</dbReference>
<gene>
    <name evidence="9" type="ORF">DGYR_LOCUS1676</name>
</gene>
<dbReference type="NCBIfam" id="TIGR01013">
    <property type="entry name" value="2a58"/>
    <property type="match status" value="2"/>
</dbReference>
<proteinExistence type="inferred from homology"/>
<keyword evidence="4 8" id="KW-0812">Transmembrane</keyword>
<evidence type="ECO:0000256" key="8">
    <source>
        <dbReference type="SAM" id="Phobius"/>
    </source>
</evidence>
<feature type="transmembrane region" description="Helical" evidence="8">
    <location>
        <begin position="1034"/>
        <end position="1055"/>
    </location>
</feature>
<evidence type="ECO:0000256" key="2">
    <source>
        <dbReference type="ARBA" id="ARBA00005808"/>
    </source>
</evidence>
<reference evidence="9 10" key="1">
    <citation type="submission" date="2020-08" db="EMBL/GenBank/DDBJ databases">
        <authorList>
            <person name="Hejnol A."/>
        </authorList>
    </citation>
    <scope>NUCLEOTIDE SEQUENCE [LARGE SCALE GENOMIC DNA]</scope>
</reference>
<name>A0A7I8VBH3_9ANNE</name>
<feature type="transmembrane region" description="Helical" evidence="8">
    <location>
        <begin position="1101"/>
        <end position="1126"/>
    </location>
</feature>
<evidence type="ECO:0000313" key="9">
    <source>
        <dbReference type="EMBL" id="CAD5112554.1"/>
    </source>
</evidence>
<keyword evidence="6 8" id="KW-0472">Membrane</keyword>
<keyword evidence="5 8" id="KW-1133">Transmembrane helix</keyword>
<feature type="transmembrane region" description="Helical" evidence="8">
    <location>
        <begin position="510"/>
        <end position="533"/>
    </location>
</feature>
<evidence type="ECO:0000256" key="7">
    <source>
        <dbReference type="SAM" id="MobiDB-lite"/>
    </source>
</evidence>
<comment type="similarity">
    <text evidence="2">Belongs to the SLC34A transporter family.</text>
</comment>
<feature type="transmembrane region" description="Helical" evidence="8">
    <location>
        <begin position="483"/>
        <end position="504"/>
    </location>
</feature>
<dbReference type="EMBL" id="CAJFCJ010000002">
    <property type="protein sequence ID" value="CAD5112554.1"/>
    <property type="molecule type" value="Genomic_DNA"/>
</dbReference>
<feature type="transmembrane region" description="Helical" evidence="8">
    <location>
        <begin position="1076"/>
        <end position="1095"/>
    </location>
</feature>
<feature type="compositionally biased region" description="Basic and acidic residues" evidence="7">
    <location>
        <begin position="1"/>
        <end position="11"/>
    </location>
</feature>
<comment type="caution">
    <text evidence="9">The sequence shown here is derived from an EMBL/GenBank/DDBJ whole genome shotgun (WGS) entry which is preliminary data.</text>
</comment>
<evidence type="ECO:0000256" key="1">
    <source>
        <dbReference type="ARBA" id="ARBA00004424"/>
    </source>
</evidence>
<dbReference type="AlphaFoldDB" id="A0A7I8VBH3"/>
<keyword evidence="10" id="KW-1185">Reference proteome</keyword>
<protein>
    <submittedName>
        <fullName evidence="9">DgyrCDS1766</fullName>
    </submittedName>
</protein>
<feature type="transmembrane region" description="Helical" evidence="8">
    <location>
        <begin position="963"/>
        <end position="985"/>
    </location>
</feature>
<sequence>MNNEESIKNEKDELDENLDQETGTPWKELDTKGKVLRVLMTIGRIICVFGLLYFFVCSIDIMSSAFQLIGGRAAGSAFRNSKILSNPVCGLMIGVIVTALLQSSSTTTSIIVAMVSSNRNYDGSHWYPYSDGCEYWNRAFAAAIVHDMFNWLAVIILLPIEAIAHPLERLTYLMVKNIKSPPPTAAPKFLKVITSPLTDKIVQIDRQIVEFIASKGNVTAEFNKRWPLLKYWCDKDIPSITNCTVIPTNEVDSFKNRLSDIQWAFDYKENMSCSQLYQAGIFRRNSSSTSIEWKIVNETIAQKCKYLFHGQGIKGSKLNEGASGAILLACSLLVLCVCLVLMVKTLSALMKGPLAGAIKKTINAEFPGKFAFLTGYLAILIGAGLTVLVQSSSVFTSMLTPLVGLGIVHLERVYPLELGANIGTTGTAILAALASTNVQRSMHIALSHCFFNIFGLLLFYPIPVTRKIPIGMARYLGDVTAEYRWFAIFYLILVFLIIPGIVFGLSIPGWYVLLAVGGPVVIFIIALIVINILQRKRPQALPEKLRSWDFLPKPLRSLEPYDRLVFRSCNCACCKKNDKVEDLETANSKSEVELKKPISTISNGVHPTSNGIRNDVLQITMDNSNKSISKPDIKIQIDEDVWNSVNENLNTDVKWSGRTAGSALRNNKILSNPACGLVIGVLVTVLVQSSSTSTSLMVAMVSAGIISVRMSVPMIMGANIGTSVTNTIVSLAQSADRNQFRRAFAAATVHDMFNWLCVLILLPIEAVGHPLERLTSIIVKKIDRSSDSSSPKFLKVITSPFTDKIVQIDKKIIEYIAKKDDPVAEFNKRWPLLKYWCDKNIPTIFNFRVLPNSNVDAFRTNLTNILWARDYKPYPLSDNVQTNVTWNIVDEAKAKKCSYLFHGQGIPGARLSEIVCGIILLICSLFVLCTCLVLLVKTLSSLMNGPLASVVKKTINAEFPGKFAFLTGYLAILVGAGMTILVQSSSVFTSMLTPLVGMGVVQLERVYPLTLGSNIGTTATGILAALTSSNVKNTMQLALCHLFFNIIGLALFYPVPFTRKIPIGLAKKLGNTTAQYRWFAIAYLILLFFILPLVVLGLSVLGWYVLLGVGGPIFLFVIFVIVVNILQDKQSKILPKILQNWNFLPKPLRSLEPYDRVLMKISKLFQESCCCERCGNNKITNFKKNKILPST</sequence>
<evidence type="ECO:0000313" key="10">
    <source>
        <dbReference type="Proteomes" id="UP000549394"/>
    </source>
</evidence>
<feature type="transmembrane region" description="Helical" evidence="8">
    <location>
        <begin position="35"/>
        <end position="56"/>
    </location>
</feature>
<evidence type="ECO:0000256" key="3">
    <source>
        <dbReference type="ARBA" id="ARBA00022475"/>
    </source>
</evidence>
<evidence type="ECO:0000256" key="5">
    <source>
        <dbReference type="ARBA" id="ARBA00022989"/>
    </source>
</evidence>
<feature type="transmembrane region" description="Helical" evidence="8">
    <location>
        <begin position="1006"/>
        <end position="1028"/>
    </location>
</feature>
<feature type="transmembrane region" description="Helical" evidence="8">
    <location>
        <begin position="324"/>
        <end position="350"/>
    </location>
</feature>
<evidence type="ECO:0000256" key="4">
    <source>
        <dbReference type="ARBA" id="ARBA00022692"/>
    </source>
</evidence>
<feature type="transmembrane region" description="Helical" evidence="8">
    <location>
        <begin position="914"/>
        <end position="936"/>
    </location>
</feature>
<dbReference type="GO" id="GO:0016324">
    <property type="term" value="C:apical plasma membrane"/>
    <property type="evidence" value="ECO:0007669"/>
    <property type="project" value="UniProtKB-SubCell"/>
</dbReference>
<dbReference type="PANTHER" id="PTHR10010">
    <property type="entry name" value="SOLUTE CARRIER FAMILY 34 SODIUM PHOSPHATE , MEMBER 2-RELATED"/>
    <property type="match status" value="1"/>
</dbReference>
<accession>A0A7I8VBH3</accession>
<feature type="region of interest" description="Disordered" evidence="7">
    <location>
        <begin position="1"/>
        <end position="25"/>
    </location>
</feature>
<dbReference type="InterPro" id="IPR003841">
    <property type="entry name" value="Na/Pi_transpt"/>
</dbReference>
<dbReference type="Pfam" id="PF02690">
    <property type="entry name" value="Na_Pi_cotrans"/>
    <property type="match status" value="4"/>
</dbReference>
<keyword evidence="3" id="KW-1003">Cell membrane</keyword>
<comment type="subcellular location">
    <subcellularLocation>
        <location evidence="1">Apical cell membrane</location>
        <topology evidence="1">Multi-pass membrane protein</topology>
    </subcellularLocation>
</comment>
<dbReference type="OrthoDB" id="76259at2759"/>
<feature type="transmembrane region" description="Helical" evidence="8">
    <location>
        <begin position="88"/>
        <end position="115"/>
    </location>
</feature>
<feature type="transmembrane region" description="Helical" evidence="8">
    <location>
        <begin position="370"/>
        <end position="389"/>
    </location>
</feature>
<dbReference type="Proteomes" id="UP000549394">
    <property type="component" value="Unassembled WGS sequence"/>
</dbReference>
<evidence type="ECO:0000256" key="6">
    <source>
        <dbReference type="ARBA" id="ARBA00023136"/>
    </source>
</evidence>
<organism evidence="9 10">
    <name type="scientific">Dimorphilus gyrociliatus</name>
    <dbReference type="NCBI Taxonomy" id="2664684"/>
    <lineage>
        <taxon>Eukaryota</taxon>
        <taxon>Metazoa</taxon>
        <taxon>Spiralia</taxon>
        <taxon>Lophotrochozoa</taxon>
        <taxon>Annelida</taxon>
        <taxon>Polychaeta</taxon>
        <taxon>Polychaeta incertae sedis</taxon>
        <taxon>Dinophilidae</taxon>
        <taxon>Dimorphilus</taxon>
    </lineage>
</organism>